<feature type="region of interest" description="Disordered" evidence="1">
    <location>
        <begin position="32"/>
        <end position="124"/>
    </location>
</feature>
<reference evidence="2 3" key="1">
    <citation type="submission" date="2024-11" db="EMBL/GenBank/DDBJ databases">
        <title>A near-complete genome assembly of Cinchona calisaya.</title>
        <authorList>
            <person name="Lian D.C."/>
            <person name="Zhao X.W."/>
            <person name="Wei L."/>
        </authorList>
    </citation>
    <scope>NUCLEOTIDE SEQUENCE [LARGE SCALE GENOMIC DNA]</scope>
    <source>
        <tissue evidence="2">Nenye</tissue>
    </source>
</reference>
<evidence type="ECO:0000256" key="1">
    <source>
        <dbReference type="SAM" id="MobiDB-lite"/>
    </source>
</evidence>
<keyword evidence="3" id="KW-1185">Reference proteome</keyword>
<name>A0ABD2Z7E5_9GENT</name>
<dbReference type="Proteomes" id="UP001630127">
    <property type="component" value="Unassembled WGS sequence"/>
</dbReference>
<dbReference type="AlphaFoldDB" id="A0ABD2Z7E5"/>
<proteinExistence type="predicted"/>
<accession>A0ABD2Z7E5</accession>
<feature type="compositionally biased region" description="Polar residues" evidence="1">
    <location>
        <begin position="77"/>
        <end position="117"/>
    </location>
</feature>
<gene>
    <name evidence="2" type="ORF">ACH5RR_022308</name>
</gene>
<protein>
    <submittedName>
        <fullName evidence="2">Uncharacterized protein</fullName>
    </submittedName>
</protein>
<comment type="caution">
    <text evidence="2">The sequence shown here is derived from an EMBL/GenBank/DDBJ whole genome shotgun (WGS) entry which is preliminary data.</text>
</comment>
<sequence>MATAALHVLLNCDEVKPFLTMSPPTSMPMTMTTPTSMHFHIPSPVSTPVTMPPSTSMPTSMPIPTSMSISMPLHTSMAGSVQNCLSHSSNASTRPVEASINSGSIDIPSGNNTTKKFLQSRDLE</sequence>
<evidence type="ECO:0000313" key="3">
    <source>
        <dbReference type="Proteomes" id="UP001630127"/>
    </source>
</evidence>
<evidence type="ECO:0000313" key="2">
    <source>
        <dbReference type="EMBL" id="KAL3515406.1"/>
    </source>
</evidence>
<organism evidence="2 3">
    <name type="scientific">Cinchona calisaya</name>
    <dbReference type="NCBI Taxonomy" id="153742"/>
    <lineage>
        <taxon>Eukaryota</taxon>
        <taxon>Viridiplantae</taxon>
        <taxon>Streptophyta</taxon>
        <taxon>Embryophyta</taxon>
        <taxon>Tracheophyta</taxon>
        <taxon>Spermatophyta</taxon>
        <taxon>Magnoliopsida</taxon>
        <taxon>eudicotyledons</taxon>
        <taxon>Gunneridae</taxon>
        <taxon>Pentapetalae</taxon>
        <taxon>asterids</taxon>
        <taxon>lamiids</taxon>
        <taxon>Gentianales</taxon>
        <taxon>Rubiaceae</taxon>
        <taxon>Cinchonoideae</taxon>
        <taxon>Cinchoneae</taxon>
        <taxon>Cinchona</taxon>
    </lineage>
</organism>
<dbReference type="EMBL" id="JBJUIK010000010">
    <property type="protein sequence ID" value="KAL3515406.1"/>
    <property type="molecule type" value="Genomic_DNA"/>
</dbReference>
<feature type="compositionally biased region" description="Low complexity" evidence="1">
    <location>
        <begin position="32"/>
        <end position="72"/>
    </location>
</feature>